<dbReference type="GO" id="GO:0005912">
    <property type="term" value="C:adherens junction"/>
    <property type="evidence" value="ECO:0007669"/>
    <property type="project" value="TreeGrafter"/>
</dbReference>
<dbReference type="GO" id="GO:0030010">
    <property type="term" value="P:establishment of cell polarity"/>
    <property type="evidence" value="ECO:0007669"/>
    <property type="project" value="TreeGrafter"/>
</dbReference>
<dbReference type="EMBL" id="JARO02003304">
    <property type="protein sequence ID" value="KPP70770.1"/>
    <property type="molecule type" value="Genomic_DNA"/>
</dbReference>
<proteinExistence type="predicted"/>
<dbReference type="PANTHER" id="PTHR16484:SF10">
    <property type="entry name" value="PARTITIONING DEFECTIVE 3 HOMOLOG"/>
    <property type="match status" value="1"/>
</dbReference>
<organism evidence="3 4">
    <name type="scientific">Scleropages formosus</name>
    <name type="common">Asian bonytongue</name>
    <name type="synonym">Osteoglossum formosum</name>
    <dbReference type="NCBI Taxonomy" id="113540"/>
    <lineage>
        <taxon>Eukaryota</taxon>
        <taxon>Metazoa</taxon>
        <taxon>Chordata</taxon>
        <taxon>Craniata</taxon>
        <taxon>Vertebrata</taxon>
        <taxon>Euteleostomi</taxon>
        <taxon>Actinopterygii</taxon>
        <taxon>Neopterygii</taxon>
        <taxon>Teleostei</taxon>
        <taxon>Osteoglossocephala</taxon>
        <taxon>Osteoglossomorpha</taxon>
        <taxon>Osteoglossiformes</taxon>
        <taxon>Osteoglossidae</taxon>
        <taxon>Scleropages</taxon>
    </lineage>
</organism>
<dbReference type="GO" id="GO:0000226">
    <property type="term" value="P:microtubule cytoskeleton organization"/>
    <property type="evidence" value="ECO:0007669"/>
    <property type="project" value="TreeGrafter"/>
</dbReference>
<dbReference type="PROSITE" id="PS50106">
    <property type="entry name" value="PDZ"/>
    <property type="match status" value="1"/>
</dbReference>
<evidence type="ECO:0000256" key="1">
    <source>
        <dbReference type="SAM" id="MobiDB-lite"/>
    </source>
</evidence>
<comment type="caution">
    <text evidence="3">The sequence shown here is derived from an EMBL/GenBank/DDBJ whole genome shotgun (WGS) entry which is preliminary data.</text>
</comment>
<dbReference type="GO" id="GO:0008104">
    <property type="term" value="P:intracellular protein localization"/>
    <property type="evidence" value="ECO:0007669"/>
    <property type="project" value="TreeGrafter"/>
</dbReference>
<evidence type="ECO:0000313" key="3">
    <source>
        <dbReference type="EMBL" id="KPP70770.1"/>
    </source>
</evidence>
<dbReference type="GO" id="GO:0016324">
    <property type="term" value="C:apical plasma membrane"/>
    <property type="evidence" value="ECO:0007669"/>
    <property type="project" value="TreeGrafter"/>
</dbReference>
<feature type="domain" description="PDZ" evidence="2">
    <location>
        <begin position="114"/>
        <end position="153"/>
    </location>
</feature>
<dbReference type="PANTHER" id="PTHR16484">
    <property type="entry name" value="PARTITIONING DEFECTIVE 3 RELATED"/>
    <property type="match status" value="1"/>
</dbReference>
<feature type="region of interest" description="Disordered" evidence="1">
    <location>
        <begin position="1"/>
        <end position="48"/>
    </location>
</feature>
<dbReference type="GO" id="GO:0007155">
    <property type="term" value="P:cell adhesion"/>
    <property type="evidence" value="ECO:0007669"/>
    <property type="project" value="TreeGrafter"/>
</dbReference>
<name>A0A0P7X8I9_SCLFO</name>
<protein>
    <recommendedName>
        <fullName evidence="2">PDZ domain-containing protein</fullName>
    </recommendedName>
</protein>
<dbReference type="InterPro" id="IPR036034">
    <property type="entry name" value="PDZ_sf"/>
</dbReference>
<evidence type="ECO:0000313" key="4">
    <source>
        <dbReference type="Proteomes" id="UP000034805"/>
    </source>
</evidence>
<dbReference type="SUPFAM" id="SSF50156">
    <property type="entry name" value="PDZ domain-like"/>
    <property type="match status" value="1"/>
</dbReference>
<dbReference type="Proteomes" id="UP000034805">
    <property type="component" value="Unassembled WGS sequence"/>
</dbReference>
<dbReference type="GO" id="GO:0035091">
    <property type="term" value="F:phosphatidylinositol binding"/>
    <property type="evidence" value="ECO:0007669"/>
    <property type="project" value="TreeGrafter"/>
</dbReference>
<gene>
    <name evidence="3" type="ORF">Z043_110374</name>
</gene>
<dbReference type="GO" id="GO:0045197">
    <property type="term" value="P:establishment or maintenance of epithelial cell apical/basal polarity"/>
    <property type="evidence" value="ECO:0007669"/>
    <property type="project" value="TreeGrafter"/>
</dbReference>
<dbReference type="GO" id="GO:0043296">
    <property type="term" value="C:apical junction complex"/>
    <property type="evidence" value="ECO:0007669"/>
    <property type="project" value="TreeGrafter"/>
</dbReference>
<accession>A0A0P7X8I9</accession>
<dbReference type="AlphaFoldDB" id="A0A0P7X8I9"/>
<dbReference type="InterPro" id="IPR001478">
    <property type="entry name" value="PDZ"/>
</dbReference>
<dbReference type="InterPro" id="IPR052213">
    <property type="entry name" value="PAR3"/>
</dbReference>
<evidence type="ECO:0000259" key="2">
    <source>
        <dbReference type="PROSITE" id="PS50106"/>
    </source>
</evidence>
<reference evidence="3 4" key="1">
    <citation type="submission" date="2015-08" db="EMBL/GenBank/DDBJ databases">
        <title>The genome of the Asian arowana (Scleropages formosus).</title>
        <authorList>
            <person name="Tan M.H."/>
            <person name="Gan H.M."/>
            <person name="Croft L.J."/>
            <person name="Austin C.M."/>
        </authorList>
    </citation>
    <scope>NUCLEOTIDE SEQUENCE [LARGE SCALE GENOMIC DNA]</scope>
    <source>
        <strain evidence="3">Aro1</strain>
    </source>
</reference>
<dbReference type="Gene3D" id="2.30.42.10">
    <property type="match status" value="1"/>
</dbReference>
<sequence>MLRLRAHPQGRASETYRSLPRDSSAWGSHRTFQRESARTSIGAAPPLEDPWLERQDKVCQGLPGRHPAPDLSERPIRPFVQKVGFEPETYGCEATAPTASSPGNVCFNRSRTLGLLVKRLEIGGKAEEQGLFRENDCIVRINNGDLRNVRFEQ</sequence>
<dbReference type="GO" id="GO:0005938">
    <property type="term" value="C:cell cortex"/>
    <property type="evidence" value="ECO:0007669"/>
    <property type="project" value="TreeGrafter"/>
</dbReference>
<dbReference type="GO" id="GO:0051660">
    <property type="term" value="P:establishment of centrosome localization"/>
    <property type="evidence" value="ECO:0007669"/>
    <property type="project" value="TreeGrafter"/>
</dbReference>